<feature type="compositionally biased region" description="Basic and acidic residues" evidence="3">
    <location>
        <begin position="257"/>
        <end position="273"/>
    </location>
</feature>
<organism evidence="4">
    <name type="scientific">Carrot mottle virus</name>
    <dbReference type="NCBI Taxonomy" id="68033"/>
    <lineage>
        <taxon>Viruses</taxon>
        <taxon>Riboviria</taxon>
        <taxon>Orthornavirae</taxon>
        <taxon>Kitrinoviricota</taxon>
        <taxon>Tolucaviricetes</taxon>
        <taxon>Tolivirales</taxon>
        <taxon>Tombusviridae</taxon>
        <taxon>Calvusvirinae</taxon>
        <taxon>Umbravirus</taxon>
        <taxon>Umbravirus maculacarotae</taxon>
    </lineage>
</organism>
<evidence type="ECO:0000256" key="2">
    <source>
        <dbReference type="ARBA" id="ARBA00023031"/>
    </source>
</evidence>
<evidence type="ECO:0000256" key="3">
    <source>
        <dbReference type="SAM" id="MobiDB-lite"/>
    </source>
</evidence>
<evidence type="ECO:0000256" key="1">
    <source>
        <dbReference type="ARBA" id="ARBA00022448"/>
    </source>
</evidence>
<dbReference type="Pfam" id="PF00803">
    <property type="entry name" value="3A"/>
    <property type="match status" value="1"/>
</dbReference>
<dbReference type="InterPro" id="IPR000603">
    <property type="entry name" value="MPV"/>
</dbReference>
<reference evidence="4" key="1">
    <citation type="journal article" date="2014" name="PLoS ONE">
        <title>Carrot yellow leaf virus Is Associated with Carrot Internal Necrosis.</title>
        <authorList>
            <person name="Adams I.P."/>
            <person name="Skelton A."/>
            <person name="Macarthur R."/>
            <person name="Hodges T."/>
            <person name="Hinds H."/>
            <person name="Flint L."/>
            <person name="Nath P.D."/>
            <person name="Boonham N."/>
            <person name="Fox A."/>
        </authorList>
    </citation>
    <scope>NUCLEOTIDE SEQUENCE</scope>
    <source>
        <strain evidence="4">CMoV_H19</strain>
    </source>
</reference>
<keyword evidence="2" id="KW-0916">Viral movement protein</keyword>
<evidence type="ECO:0000313" key="4">
    <source>
        <dbReference type="EMBL" id="AHA85538.1"/>
    </source>
</evidence>
<sequence length="279" mass="31011">MELSKTASTTGELINLLHGETTVDELRELGLGIMVPVRGTNTLTHTPLYPPRRQLTLSRFFSGRWRTKKTGGMLFIEKLVIVFVPHVPDTSPGQAVIWVHDTALPGLEPIGTGQKVCIPLSSGPRLVAFYPNYSIPLSDSAMNAPRCFSLVTQLEGVRLEQGASAFSLYSMWQPVIEERAQSYLPTQPEDVAIQRHNILSQLRDLSQRTRYLHAAMTNDMGTTTRGSQSMRYPPLTFAEKSTQSVTRAPHGSLRSSIDSHHPEELGPEVHRDNNTNGQR</sequence>
<dbReference type="GO" id="GO:0046740">
    <property type="term" value="P:transport of virus in host, cell to cell"/>
    <property type="evidence" value="ECO:0007669"/>
    <property type="project" value="UniProtKB-KW"/>
</dbReference>
<dbReference type="EMBL" id="KF533712">
    <property type="protein sequence ID" value="AHA85538.1"/>
    <property type="molecule type" value="Genomic_RNA"/>
</dbReference>
<name>A0A0A0P3R6_9TOMB</name>
<proteinExistence type="predicted"/>
<feature type="region of interest" description="Disordered" evidence="3">
    <location>
        <begin position="239"/>
        <end position="279"/>
    </location>
</feature>
<accession>A0A0A0P3R6</accession>
<keyword evidence="1" id="KW-0813">Transport</keyword>
<protein>
    <submittedName>
        <fullName evidence="4">ORF3</fullName>
    </submittedName>
</protein>